<keyword evidence="1" id="KW-1133">Transmembrane helix</keyword>
<accession>A0A6I0ESF7</accession>
<keyword evidence="1" id="KW-0472">Membrane</keyword>
<organism evidence="3 4">
    <name type="scientific">Heliorestis acidaminivorans</name>
    <dbReference type="NCBI Taxonomy" id="553427"/>
    <lineage>
        <taxon>Bacteria</taxon>
        <taxon>Bacillati</taxon>
        <taxon>Bacillota</taxon>
        <taxon>Clostridia</taxon>
        <taxon>Eubacteriales</taxon>
        <taxon>Heliobacteriaceae</taxon>
        <taxon>Heliorestis</taxon>
    </lineage>
</organism>
<comment type="caution">
    <text evidence="3">The sequence shown here is derived from an EMBL/GenBank/DDBJ whole genome shotgun (WGS) entry which is preliminary data.</text>
</comment>
<dbReference type="InterPro" id="IPR032250">
    <property type="entry name" value="DUF4825"/>
</dbReference>
<dbReference type="Proteomes" id="UP000468766">
    <property type="component" value="Unassembled WGS sequence"/>
</dbReference>
<feature type="transmembrane region" description="Helical" evidence="1">
    <location>
        <begin position="21"/>
        <end position="41"/>
    </location>
</feature>
<keyword evidence="4" id="KW-1185">Reference proteome</keyword>
<dbReference type="OrthoDB" id="9762883at2"/>
<dbReference type="RefSeq" id="WP_151619459.1">
    <property type="nucleotide sequence ID" value="NZ_WBXO01000003.1"/>
</dbReference>
<reference evidence="3 4" key="1">
    <citation type="submission" date="2019-10" db="EMBL/GenBank/DDBJ databases">
        <title>Whole-genome sequence of the extremophile Heliorestis acidaminivorans DSM 24790.</title>
        <authorList>
            <person name="Kyndt J.A."/>
            <person name="Meyer T.E."/>
        </authorList>
    </citation>
    <scope>NUCLEOTIDE SEQUENCE [LARGE SCALE GENOMIC DNA]</scope>
    <source>
        <strain evidence="3 4">DSM 24790</strain>
    </source>
</reference>
<keyword evidence="1" id="KW-0812">Transmembrane</keyword>
<evidence type="ECO:0000313" key="3">
    <source>
        <dbReference type="EMBL" id="KAB2953440.1"/>
    </source>
</evidence>
<sequence length="190" mass="21763">MKKEKEKEIETERQTLQKGQAKTKITLLTVLVTLMAFLLVACGIHQEQNDHQGTLEYEKIYQQKTSYIGDASKVGNLTNLLHYSEYKKGIALQTAQEPYGVTVNYNMPEEFLQQGTVTMTDKMFQNGALIFCLIDNVDVATFVFDNGQETESFSFAREDFDIFFEKDIRTYGSSWEVFSNDFVALLEQEG</sequence>
<protein>
    <submittedName>
        <fullName evidence="3">DUF4825 domain-containing protein</fullName>
    </submittedName>
</protein>
<evidence type="ECO:0000256" key="1">
    <source>
        <dbReference type="SAM" id="Phobius"/>
    </source>
</evidence>
<feature type="domain" description="DUF4825" evidence="2">
    <location>
        <begin position="60"/>
        <end position="153"/>
    </location>
</feature>
<proteinExistence type="predicted"/>
<evidence type="ECO:0000313" key="4">
    <source>
        <dbReference type="Proteomes" id="UP000468766"/>
    </source>
</evidence>
<dbReference type="AlphaFoldDB" id="A0A6I0ESF7"/>
<dbReference type="EMBL" id="WBXO01000003">
    <property type="protein sequence ID" value="KAB2953440.1"/>
    <property type="molecule type" value="Genomic_DNA"/>
</dbReference>
<dbReference type="Pfam" id="PF16107">
    <property type="entry name" value="DUF4825"/>
    <property type="match status" value="1"/>
</dbReference>
<name>A0A6I0ESF7_9FIRM</name>
<gene>
    <name evidence="3" type="ORF">F9B85_05905</name>
</gene>
<evidence type="ECO:0000259" key="2">
    <source>
        <dbReference type="Pfam" id="PF16107"/>
    </source>
</evidence>